<organism evidence="9 10">
    <name type="scientific">Penicillium crustosum</name>
    <name type="common">Blue mold fungus</name>
    <dbReference type="NCBI Taxonomy" id="36656"/>
    <lineage>
        <taxon>Eukaryota</taxon>
        <taxon>Fungi</taxon>
        <taxon>Dikarya</taxon>
        <taxon>Ascomycota</taxon>
        <taxon>Pezizomycotina</taxon>
        <taxon>Eurotiomycetes</taxon>
        <taxon>Eurotiomycetidae</taxon>
        <taxon>Eurotiales</taxon>
        <taxon>Aspergillaceae</taxon>
        <taxon>Penicillium</taxon>
    </lineage>
</organism>
<keyword evidence="6" id="KW-0539">Nucleus</keyword>
<keyword evidence="3" id="KW-0805">Transcription regulation</keyword>
<dbReference type="PANTHER" id="PTHR31001:SF50">
    <property type="entry name" value="ZN(II)2CYS6 TRANSCRIPTION FACTOR (EUROFUNG)"/>
    <property type="match status" value="1"/>
</dbReference>
<keyword evidence="10" id="KW-1185">Reference proteome</keyword>
<evidence type="ECO:0000313" key="10">
    <source>
        <dbReference type="Proteomes" id="UP000701341"/>
    </source>
</evidence>
<dbReference type="SMART" id="SM00066">
    <property type="entry name" value="GAL4"/>
    <property type="match status" value="1"/>
</dbReference>
<evidence type="ECO:0000256" key="4">
    <source>
        <dbReference type="ARBA" id="ARBA00023125"/>
    </source>
</evidence>
<keyword evidence="2" id="KW-0479">Metal-binding</keyword>
<evidence type="ECO:0000256" key="7">
    <source>
        <dbReference type="SAM" id="Coils"/>
    </source>
</evidence>
<dbReference type="AlphaFoldDB" id="A0A9P5KZF3"/>
<dbReference type="SMART" id="SM00906">
    <property type="entry name" value="Fungal_trans"/>
    <property type="match status" value="1"/>
</dbReference>
<dbReference type="GO" id="GO:0000981">
    <property type="term" value="F:DNA-binding transcription factor activity, RNA polymerase II-specific"/>
    <property type="evidence" value="ECO:0007669"/>
    <property type="project" value="InterPro"/>
</dbReference>
<dbReference type="InterPro" id="IPR050613">
    <property type="entry name" value="Sec_Metabolite_Reg"/>
</dbReference>
<dbReference type="CDD" id="cd12148">
    <property type="entry name" value="fungal_TF_MHR"/>
    <property type="match status" value="1"/>
</dbReference>
<dbReference type="PROSITE" id="PS50048">
    <property type="entry name" value="ZN2_CY6_FUNGAL_2"/>
    <property type="match status" value="1"/>
</dbReference>
<evidence type="ECO:0000313" key="9">
    <source>
        <dbReference type="EMBL" id="KAF7522857.1"/>
    </source>
</evidence>
<dbReference type="Pfam" id="PF04082">
    <property type="entry name" value="Fungal_trans"/>
    <property type="match status" value="1"/>
</dbReference>
<dbReference type="GO" id="GO:0005634">
    <property type="term" value="C:nucleus"/>
    <property type="evidence" value="ECO:0007669"/>
    <property type="project" value="UniProtKB-SubCell"/>
</dbReference>
<name>A0A9P5KZF3_PENCR</name>
<evidence type="ECO:0000256" key="5">
    <source>
        <dbReference type="ARBA" id="ARBA00023163"/>
    </source>
</evidence>
<feature type="domain" description="Zn(2)-C6 fungal-type" evidence="8">
    <location>
        <begin position="17"/>
        <end position="46"/>
    </location>
</feature>
<evidence type="ECO:0000259" key="8">
    <source>
        <dbReference type="PROSITE" id="PS50048"/>
    </source>
</evidence>
<dbReference type="GO" id="GO:0006351">
    <property type="term" value="P:DNA-templated transcription"/>
    <property type="evidence" value="ECO:0007669"/>
    <property type="project" value="InterPro"/>
</dbReference>
<protein>
    <recommendedName>
        <fullName evidence="8">Zn(2)-C6 fungal-type domain-containing protein</fullName>
    </recommendedName>
</protein>
<dbReference type="GO" id="GO:0003677">
    <property type="term" value="F:DNA binding"/>
    <property type="evidence" value="ECO:0007669"/>
    <property type="project" value="UniProtKB-KW"/>
</dbReference>
<evidence type="ECO:0000256" key="2">
    <source>
        <dbReference type="ARBA" id="ARBA00022723"/>
    </source>
</evidence>
<evidence type="ECO:0000256" key="1">
    <source>
        <dbReference type="ARBA" id="ARBA00004123"/>
    </source>
</evidence>
<evidence type="ECO:0000256" key="6">
    <source>
        <dbReference type="ARBA" id="ARBA00023242"/>
    </source>
</evidence>
<comment type="caution">
    <text evidence="9">The sequence shown here is derived from an EMBL/GenBank/DDBJ whole genome shotgun (WGS) entry which is preliminary data.</text>
</comment>
<gene>
    <name evidence="9" type="ORF">PCG10_006993</name>
</gene>
<dbReference type="Pfam" id="PF00172">
    <property type="entry name" value="Zn_clus"/>
    <property type="match status" value="1"/>
</dbReference>
<reference evidence="9" key="1">
    <citation type="submission" date="2020-02" db="EMBL/GenBank/DDBJ databases">
        <authorList>
            <person name="Lichtner F.J."/>
        </authorList>
    </citation>
    <scope>NUCLEOTIDE SEQUENCE</scope>
    <source>
        <strain evidence="9">G10</strain>
    </source>
</reference>
<dbReference type="EMBL" id="JAAOZQ010000049">
    <property type="protein sequence ID" value="KAF7522857.1"/>
    <property type="molecule type" value="Genomic_DNA"/>
</dbReference>
<dbReference type="InterPro" id="IPR001138">
    <property type="entry name" value="Zn2Cys6_DnaBD"/>
</dbReference>
<keyword evidence="5" id="KW-0804">Transcription</keyword>
<accession>A0A9P5KZF3</accession>
<feature type="coiled-coil region" evidence="7">
    <location>
        <begin position="61"/>
        <end position="88"/>
    </location>
</feature>
<evidence type="ECO:0000256" key="3">
    <source>
        <dbReference type="ARBA" id="ARBA00023015"/>
    </source>
</evidence>
<comment type="subcellular location">
    <subcellularLocation>
        <location evidence="1">Nucleus</location>
    </subcellularLocation>
</comment>
<dbReference type="PANTHER" id="PTHR31001">
    <property type="entry name" value="UNCHARACTERIZED TRANSCRIPTIONAL REGULATORY PROTEIN"/>
    <property type="match status" value="1"/>
</dbReference>
<dbReference type="SUPFAM" id="SSF57701">
    <property type="entry name" value="Zn2/Cys6 DNA-binding domain"/>
    <property type="match status" value="1"/>
</dbReference>
<keyword evidence="7" id="KW-0175">Coiled coil</keyword>
<dbReference type="CDD" id="cd00067">
    <property type="entry name" value="GAL4"/>
    <property type="match status" value="1"/>
</dbReference>
<dbReference type="Gene3D" id="4.10.240.10">
    <property type="entry name" value="Zn(2)-C6 fungal-type DNA-binding domain"/>
    <property type="match status" value="1"/>
</dbReference>
<sequence length="575" mass="65474">MSDGTQKKFATTCNKRSCKRCSERKVRCDRNSPCAVCAKAGDLCTFPGPRRAPRTINRPPVKALVARLAELETEVQHLRSKYHDLDKDERQSNKSSTLRDNQSLHLSRIDPGLFDLRKGGFLGYNSPVWSHDSFRQHYLHPLHIETLWRTYHKRVAPLIALLHLPTTARIVQDASKGLDIDSSSEALLLSVCFAAIVSLCPGQFQSELGLEYHEAKSAYELALYQALSRADFIRSPGLLTLQAAVLHLLCARVDGDTRLVWFESAVVIRLAQSQGIHRDGKKIGLSPFDTEIRRRLWWHICILDMLCSEDQGIDMQIRPGTFDAQFPVNVDGDELEPLMLELPPERNGFTDIALCITTSFMIKEVHLSPQLLDPVTSLEDREDHIKSVGKTLHERYLNHFNLGIPAHWVLATITRLHLSKSWVTLHSQFSSSNSGEQKSQYVDSVFLTAIELVEFAYFLQTNDVTAQWSWLCRSYKQKDTISYILDELSYRLPSPETYRAWEVVTKTTSLWRQCPLGTAAEPETPLLELIQRADLLREEKLEREMCVSGSCTNPSTLAWLQGIWPYQDIEDINEL</sequence>
<keyword evidence="4" id="KW-0238">DNA-binding</keyword>
<dbReference type="GO" id="GO:0008270">
    <property type="term" value="F:zinc ion binding"/>
    <property type="evidence" value="ECO:0007669"/>
    <property type="project" value="InterPro"/>
</dbReference>
<dbReference type="Proteomes" id="UP000701341">
    <property type="component" value="Unassembled WGS sequence"/>
</dbReference>
<dbReference type="InterPro" id="IPR036864">
    <property type="entry name" value="Zn2-C6_fun-type_DNA-bd_sf"/>
</dbReference>
<dbReference type="PROSITE" id="PS00463">
    <property type="entry name" value="ZN2_CY6_FUNGAL_1"/>
    <property type="match status" value="1"/>
</dbReference>
<proteinExistence type="predicted"/>
<dbReference type="InterPro" id="IPR007219">
    <property type="entry name" value="XnlR_reg_dom"/>
</dbReference>